<dbReference type="NCBIfam" id="NF008107">
    <property type="entry name" value="PRK10853.1"/>
    <property type="match status" value="1"/>
</dbReference>
<dbReference type="PATRIC" id="fig|1195246.3.peg.495"/>
<evidence type="ECO:0000313" key="4">
    <source>
        <dbReference type="Proteomes" id="UP000035062"/>
    </source>
</evidence>
<evidence type="ECO:0000256" key="2">
    <source>
        <dbReference type="PROSITE-ProRule" id="PRU01282"/>
    </source>
</evidence>
<dbReference type="Pfam" id="PF03960">
    <property type="entry name" value="ArsC"/>
    <property type="match status" value="1"/>
</dbReference>
<dbReference type="PANTHER" id="PTHR30041">
    <property type="entry name" value="ARSENATE REDUCTASE"/>
    <property type="match status" value="1"/>
</dbReference>
<evidence type="ECO:0000313" key="3">
    <source>
        <dbReference type="EMBL" id="EIW90192.1"/>
    </source>
</evidence>
<dbReference type="InterPro" id="IPR006660">
    <property type="entry name" value="Arsenate_reductase-like"/>
</dbReference>
<accession>I9P5E1</accession>
<sequence length="115" mass="13264">MMLYGIKNCDTIKKARRYLEHAGVDYQFHDYRQDGLDPTLLAEFAAKLGWQQLLNTRGTTWRALSKADKTDLNEQKALSLMLAQPALIKRPVLVNAEHYLLGFTEQSYQTFIKQS</sequence>
<dbReference type="InterPro" id="IPR006504">
    <property type="entry name" value="Tscrpt_reg_Spx/MgsR"/>
</dbReference>
<reference evidence="3 4" key="1">
    <citation type="journal article" date="2012" name="J. Bacteriol.">
        <title>Genome Sequence of Pectin-Degrading Alishewanella agri, Isolated from Landfill Soil.</title>
        <authorList>
            <person name="Kim J."/>
            <person name="Jung J."/>
            <person name="Sung J.S."/>
            <person name="Chun J."/>
            <person name="Park W."/>
        </authorList>
    </citation>
    <scope>NUCLEOTIDE SEQUENCE [LARGE SCALE GENOMIC DNA]</scope>
    <source>
        <strain evidence="3 4">BL06</strain>
    </source>
</reference>
<name>I9P5E1_9ALTE</name>
<organism evidence="3 4">
    <name type="scientific">Alishewanella agri BL06</name>
    <dbReference type="NCBI Taxonomy" id="1195246"/>
    <lineage>
        <taxon>Bacteria</taxon>
        <taxon>Pseudomonadati</taxon>
        <taxon>Pseudomonadota</taxon>
        <taxon>Gammaproteobacteria</taxon>
        <taxon>Alteromonadales</taxon>
        <taxon>Alteromonadaceae</taxon>
        <taxon>Alishewanella</taxon>
    </lineage>
</organism>
<gene>
    <name evidence="3" type="ORF">AGRI_02538</name>
</gene>
<dbReference type="Proteomes" id="UP000035062">
    <property type="component" value="Unassembled WGS sequence"/>
</dbReference>
<dbReference type="AlphaFoldDB" id="I9P5E1"/>
<dbReference type="CDD" id="cd03035">
    <property type="entry name" value="ArsC_Yffb"/>
    <property type="match status" value="1"/>
</dbReference>
<evidence type="ECO:0000256" key="1">
    <source>
        <dbReference type="ARBA" id="ARBA00007198"/>
    </source>
</evidence>
<comment type="caution">
    <text evidence="3">The sequence shown here is derived from an EMBL/GenBank/DDBJ whole genome shotgun (WGS) entry which is preliminary data.</text>
</comment>
<protein>
    <submittedName>
        <fullName evidence="3">Putative reductase</fullName>
    </submittedName>
</protein>
<dbReference type="InterPro" id="IPR036249">
    <property type="entry name" value="Thioredoxin-like_sf"/>
</dbReference>
<dbReference type="STRING" id="1195246.AGRI_02538"/>
<dbReference type="SUPFAM" id="SSF52833">
    <property type="entry name" value="Thioredoxin-like"/>
    <property type="match status" value="1"/>
</dbReference>
<dbReference type="eggNOG" id="COG1393">
    <property type="taxonomic scope" value="Bacteria"/>
</dbReference>
<comment type="similarity">
    <text evidence="1 2">Belongs to the ArsC family.</text>
</comment>
<dbReference type="NCBIfam" id="TIGR01617">
    <property type="entry name" value="arsC_related"/>
    <property type="match status" value="1"/>
</dbReference>
<dbReference type="PANTHER" id="PTHR30041:SF8">
    <property type="entry name" value="PROTEIN YFFB"/>
    <property type="match status" value="1"/>
</dbReference>
<keyword evidence="4" id="KW-1185">Reference proteome</keyword>
<proteinExistence type="inferred from homology"/>
<dbReference type="EMBL" id="AKKU01000003">
    <property type="protein sequence ID" value="EIW90192.1"/>
    <property type="molecule type" value="Genomic_DNA"/>
</dbReference>
<dbReference type="Gene3D" id="3.40.30.10">
    <property type="entry name" value="Glutaredoxin"/>
    <property type="match status" value="1"/>
</dbReference>
<dbReference type="PROSITE" id="PS51353">
    <property type="entry name" value="ARSC"/>
    <property type="match status" value="1"/>
</dbReference>